<dbReference type="SMART" id="SM00905">
    <property type="entry name" value="FolB"/>
    <property type="match status" value="1"/>
</dbReference>
<evidence type="ECO:0000256" key="7">
    <source>
        <dbReference type="ARBA" id="ARBA00032903"/>
    </source>
</evidence>
<dbReference type="GO" id="GO:0004150">
    <property type="term" value="F:dihydroneopterin aldolase activity"/>
    <property type="evidence" value="ECO:0007669"/>
    <property type="project" value="UniProtKB-EC"/>
</dbReference>
<dbReference type="InterPro" id="IPR043133">
    <property type="entry name" value="GTP-CH-I_C/QueF"/>
</dbReference>
<reference evidence="9 10" key="1">
    <citation type="submission" date="2024-04" db="EMBL/GenBank/DDBJ databases">
        <title>Luteolibacter sp. isolated from soil.</title>
        <authorList>
            <person name="An J."/>
        </authorList>
    </citation>
    <scope>NUCLEOTIDE SEQUENCE [LARGE SCALE GENOMIC DNA]</scope>
    <source>
        <strain evidence="9 10">Y139</strain>
    </source>
</reference>
<evidence type="ECO:0000259" key="8">
    <source>
        <dbReference type="SMART" id="SM00905"/>
    </source>
</evidence>
<feature type="domain" description="Dihydroneopterin aldolase/epimerase" evidence="8">
    <location>
        <begin position="12"/>
        <end position="121"/>
    </location>
</feature>
<dbReference type="InterPro" id="IPR006157">
    <property type="entry name" value="FolB_dom"/>
</dbReference>
<keyword evidence="9" id="KW-0413">Isomerase</keyword>
<evidence type="ECO:0000256" key="4">
    <source>
        <dbReference type="ARBA" id="ARBA00013043"/>
    </source>
</evidence>
<evidence type="ECO:0000256" key="3">
    <source>
        <dbReference type="ARBA" id="ARBA00005708"/>
    </source>
</evidence>
<proteinExistence type="inferred from homology"/>
<comment type="catalytic activity">
    <reaction evidence="1">
        <text>7,8-dihydroneopterin = 6-hydroxymethyl-7,8-dihydropterin + glycolaldehyde</text>
        <dbReference type="Rhea" id="RHEA:10540"/>
        <dbReference type="ChEBI" id="CHEBI:17001"/>
        <dbReference type="ChEBI" id="CHEBI:17071"/>
        <dbReference type="ChEBI" id="CHEBI:44841"/>
        <dbReference type="EC" id="4.1.2.25"/>
    </reaction>
</comment>
<keyword evidence="10" id="KW-1185">Reference proteome</keyword>
<name>A0ABU9AVZ1_9BACT</name>
<gene>
    <name evidence="9" type="ORF">WKV53_15450</name>
</gene>
<evidence type="ECO:0000256" key="2">
    <source>
        <dbReference type="ARBA" id="ARBA00005013"/>
    </source>
</evidence>
<dbReference type="NCBIfam" id="TIGR00526">
    <property type="entry name" value="folB_dom"/>
    <property type="match status" value="1"/>
</dbReference>
<comment type="pathway">
    <text evidence="2">Cofactor biosynthesis; tetrahydrofolate biosynthesis; 2-amino-4-hydroxy-6-hydroxymethyl-7,8-dihydropteridine diphosphate from 7,8-dihydroneopterin triphosphate: step 3/4.</text>
</comment>
<dbReference type="SUPFAM" id="SSF55620">
    <property type="entry name" value="Tetrahydrobiopterin biosynthesis enzymes-like"/>
    <property type="match status" value="1"/>
</dbReference>
<dbReference type="GO" id="GO:0016853">
    <property type="term" value="F:isomerase activity"/>
    <property type="evidence" value="ECO:0007669"/>
    <property type="project" value="UniProtKB-KW"/>
</dbReference>
<dbReference type="PANTHER" id="PTHR42844">
    <property type="entry name" value="DIHYDRONEOPTERIN ALDOLASE 1-RELATED"/>
    <property type="match status" value="1"/>
</dbReference>
<dbReference type="PANTHER" id="PTHR42844:SF1">
    <property type="entry name" value="DIHYDRONEOPTERIN ALDOLASE 1-RELATED"/>
    <property type="match status" value="1"/>
</dbReference>
<evidence type="ECO:0000256" key="5">
    <source>
        <dbReference type="ARBA" id="ARBA00022909"/>
    </source>
</evidence>
<comment type="similarity">
    <text evidence="3">Belongs to the DHNA family.</text>
</comment>
<dbReference type="InterPro" id="IPR006156">
    <property type="entry name" value="Dihydroneopterin_aldolase"/>
</dbReference>
<evidence type="ECO:0000313" key="10">
    <source>
        <dbReference type="Proteomes" id="UP001371305"/>
    </source>
</evidence>
<dbReference type="Gene3D" id="3.30.1130.10">
    <property type="match status" value="1"/>
</dbReference>
<dbReference type="RefSeq" id="WP_341405668.1">
    <property type="nucleotide sequence ID" value="NZ_JBBUKT010000005.1"/>
</dbReference>
<keyword evidence="5" id="KW-0289">Folate biosynthesis</keyword>
<sequence>MRVDFMGDFHEIEIRRLKVTCHIGVPEEERALPQQLRVTVKLSVGTPFHTMGDEISRTLDYAALAAAIQDLSAARPRRLIETLAADVANLTLEFPVVSAVEVTVEKHILPDTECVAVHLRRERGTV</sequence>
<comment type="caution">
    <text evidence="9">The sequence shown here is derived from an EMBL/GenBank/DDBJ whole genome shotgun (WGS) entry which is preliminary data.</text>
</comment>
<accession>A0ABU9AVZ1</accession>
<dbReference type="EMBL" id="JBBUKT010000005">
    <property type="protein sequence ID" value="MEK7951910.1"/>
    <property type="molecule type" value="Genomic_DNA"/>
</dbReference>
<evidence type="ECO:0000256" key="6">
    <source>
        <dbReference type="ARBA" id="ARBA00023239"/>
    </source>
</evidence>
<protein>
    <recommendedName>
        <fullName evidence="4">dihydroneopterin aldolase</fullName>
        <ecNumber evidence="4">4.1.2.25</ecNumber>
    </recommendedName>
    <alternativeName>
        <fullName evidence="7">7,8-dihydroneopterin aldolase</fullName>
    </alternativeName>
</protein>
<organism evidence="9 10">
    <name type="scientific">Luteolibacter soli</name>
    <dbReference type="NCBI Taxonomy" id="3135280"/>
    <lineage>
        <taxon>Bacteria</taxon>
        <taxon>Pseudomonadati</taxon>
        <taxon>Verrucomicrobiota</taxon>
        <taxon>Verrucomicrobiia</taxon>
        <taxon>Verrucomicrobiales</taxon>
        <taxon>Verrucomicrobiaceae</taxon>
        <taxon>Luteolibacter</taxon>
    </lineage>
</organism>
<keyword evidence="6 9" id="KW-0456">Lyase</keyword>
<dbReference type="Proteomes" id="UP001371305">
    <property type="component" value="Unassembled WGS sequence"/>
</dbReference>
<dbReference type="Pfam" id="PF02152">
    <property type="entry name" value="FolB"/>
    <property type="match status" value="1"/>
</dbReference>
<dbReference type="EC" id="4.1.2.25" evidence="4"/>
<evidence type="ECO:0000256" key="1">
    <source>
        <dbReference type="ARBA" id="ARBA00001353"/>
    </source>
</evidence>
<evidence type="ECO:0000313" key="9">
    <source>
        <dbReference type="EMBL" id="MEK7951910.1"/>
    </source>
</evidence>